<keyword evidence="2" id="KW-1185">Reference proteome</keyword>
<reference evidence="1 2" key="1">
    <citation type="journal article" date="2018" name="Mol. Biol. Evol.">
        <title>Broad Genomic Sampling Reveals a Smut Pathogenic Ancestry of the Fungal Clade Ustilaginomycotina.</title>
        <authorList>
            <person name="Kijpornyongpan T."/>
            <person name="Mondo S.J."/>
            <person name="Barry K."/>
            <person name="Sandor L."/>
            <person name="Lee J."/>
            <person name="Lipzen A."/>
            <person name="Pangilinan J."/>
            <person name="LaButti K."/>
            <person name="Hainaut M."/>
            <person name="Henrissat B."/>
            <person name="Grigoriev I.V."/>
            <person name="Spatafora J.W."/>
            <person name="Aime M.C."/>
        </authorList>
    </citation>
    <scope>NUCLEOTIDE SEQUENCE [LARGE SCALE GENOMIC DNA]</scope>
    <source>
        <strain evidence="1 2">SA 807</strain>
    </source>
</reference>
<gene>
    <name evidence="1" type="ORF">IE53DRAFT_69029</name>
</gene>
<dbReference type="Proteomes" id="UP000245626">
    <property type="component" value="Unassembled WGS sequence"/>
</dbReference>
<proteinExistence type="predicted"/>
<dbReference type="EMBL" id="KZ819879">
    <property type="protein sequence ID" value="PWN50998.1"/>
    <property type="molecule type" value="Genomic_DNA"/>
</dbReference>
<sequence>MISLTAPTALRRATVTAARSQHTSSSALAARSIHSSSCLRDSHASTSSHSSDSEEYPQEGFSAPFWRNTLLALLAGVGIYRFSDIHSTSHPSKGSSSGLPVPSEKAEEEEEDTRPFLTRYMDYYFTPSSVWKERNLKHLDLARQAAEDKLLFQEAERPPVHRLRYTGSFEQASPHSIPIGGATDLSDLKVKKGSE</sequence>
<evidence type="ECO:0000313" key="2">
    <source>
        <dbReference type="Proteomes" id="UP000245626"/>
    </source>
</evidence>
<protein>
    <submittedName>
        <fullName evidence="1">Uncharacterized protein</fullName>
    </submittedName>
</protein>
<organism evidence="1 2">
    <name type="scientific">Violaceomyces palustris</name>
    <dbReference type="NCBI Taxonomy" id="1673888"/>
    <lineage>
        <taxon>Eukaryota</taxon>
        <taxon>Fungi</taxon>
        <taxon>Dikarya</taxon>
        <taxon>Basidiomycota</taxon>
        <taxon>Ustilaginomycotina</taxon>
        <taxon>Ustilaginomycetes</taxon>
        <taxon>Violaceomycetales</taxon>
        <taxon>Violaceomycetaceae</taxon>
        <taxon>Violaceomyces</taxon>
    </lineage>
</organism>
<accession>A0ACD0NYU0</accession>
<evidence type="ECO:0000313" key="1">
    <source>
        <dbReference type="EMBL" id="PWN50998.1"/>
    </source>
</evidence>
<name>A0ACD0NYU0_9BASI</name>